<name>A0A6C0JWQ3_9ZZZZ</name>
<accession>A0A6C0JWQ3</accession>
<keyword evidence="1" id="KW-1133">Transmembrane helix</keyword>
<reference evidence="2" key="1">
    <citation type="journal article" date="2020" name="Nature">
        <title>Giant virus diversity and host interactions through global metagenomics.</title>
        <authorList>
            <person name="Schulz F."/>
            <person name="Roux S."/>
            <person name="Paez-Espino D."/>
            <person name="Jungbluth S."/>
            <person name="Walsh D.A."/>
            <person name="Denef V.J."/>
            <person name="McMahon K.D."/>
            <person name="Konstantinidis K.T."/>
            <person name="Eloe-Fadrosh E.A."/>
            <person name="Kyrpides N.C."/>
            <person name="Woyke T."/>
        </authorList>
    </citation>
    <scope>NUCLEOTIDE SEQUENCE</scope>
    <source>
        <strain evidence="2">GVMAG-S-1062768-28</strain>
    </source>
</reference>
<proteinExistence type="predicted"/>
<evidence type="ECO:0000256" key="1">
    <source>
        <dbReference type="SAM" id="Phobius"/>
    </source>
</evidence>
<dbReference type="EMBL" id="MN740696">
    <property type="protein sequence ID" value="QHU08298.1"/>
    <property type="molecule type" value="Genomic_DNA"/>
</dbReference>
<feature type="transmembrane region" description="Helical" evidence="1">
    <location>
        <begin position="7"/>
        <end position="29"/>
    </location>
</feature>
<keyword evidence="1" id="KW-0812">Transmembrane</keyword>
<organism evidence="2">
    <name type="scientific">viral metagenome</name>
    <dbReference type="NCBI Taxonomy" id="1070528"/>
    <lineage>
        <taxon>unclassified sequences</taxon>
        <taxon>metagenomes</taxon>
        <taxon>organismal metagenomes</taxon>
    </lineage>
</organism>
<evidence type="ECO:0000313" key="2">
    <source>
        <dbReference type="EMBL" id="QHU08298.1"/>
    </source>
</evidence>
<keyword evidence="1" id="KW-0472">Membrane</keyword>
<sequence length="149" mass="16940">MGKYVELMVVFPYSILLAFTLALWIYSIIAICNLDSCSYGTKCHFVSFNDTCILSVDNQTIIVDGDMASGDALYECTRNATIPCYYAKSRDSTGQFVSNYYKTACNDHYYNWLYEIIITNSIVLAIILVYYILIIIKICISLYKNTPST</sequence>
<feature type="transmembrane region" description="Helical" evidence="1">
    <location>
        <begin position="116"/>
        <end position="143"/>
    </location>
</feature>
<dbReference type="AlphaFoldDB" id="A0A6C0JWQ3"/>
<protein>
    <submittedName>
        <fullName evidence="2">Uncharacterized protein</fullName>
    </submittedName>
</protein>